<dbReference type="PANTHER" id="PTHR30244:SF34">
    <property type="entry name" value="DTDP-4-AMINO-4,6-DIDEOXYGALACTOSE TRANSAMINASE"/>
    <property type="match status" value="1"/>
</dbReference>
<gene>
    <name evidence="2" type="ORF">SAMN04487945_0341</name>
</gene>
<dbReference type="InterPro" id="IPR015422">
    <property type="entry name" value="PyrdxlP-dep_Trfase_small"/>
</dbReference>
<dbReference type="GO" id="GO:0019180">
    <property type="term" value="F:dTDP-4-amino-4,6-dideoxygalactose transaminase activity"/>
    <property type="evidence" value="ECO:0007669"/>
    <property type="project" value="TreeGrafter"/>
</dbReference>
<dbReference type="EMBL" id="FOJA01000001">
    <property type="protein sequence ID" value="SEV91704.1"/>
    <property type="molecule type" value="Genomic_DNA"/>
</dbReference>
<keyword evidence="3" id="KW-1185">Reference proteome</keyword>
<evidence type="ECO:0000313" key="3">
    <source>
        <dbReference type="Proteomes" id="UP000198518"/>
    </source>
</evidence>
<evidence type="ECO:0000313" key="2">
    <source>
        <dbReference type="EMBL" id="SEV91704.1"/>
    </source>
</evidence>
<dbReference type="CDD" id="cd00616">
    <property type="entry name" value="AHBA_syn"/>
    <property type="match status" value="1"/>
</dbReference>
<dbReference type="InterPro" id="IPR015421">
    <property type="entry name" value="PyrdxlP-dep_Trfase_major"/>
</dbReference>
<dbReference type="Gene3D" id="3.90.1150.10">
    <property type="entry name" value="Aspartate Aminotransferase, domain 1"/>
    <property type="match status" value="1"/>
</dbReference>
<proteinExistence type="inferred from homology"/>
<dbReference type="AlphaFoldDB" id="A0A1I0MTC6"/>
<sequence>MKIPLHNPSIGETEVSNVVSVLESAEIKGGGKFDSECARFLEDRFGTARAMMTTSCTHSLEMAAILMDIGPQDTVVVPSYTFTSTATAFALHGANIEFCDVDPDSLNMDPDSLRETITEDTAAVVPVHYGGVACEMDEITAIADDHDALVVEDAAQALNASYKGEPLGTVGDIGCFSFHGTKSYVAGEGGAIFLNDESFIDRAEKIRQKGTNYEAFRRGEVDRYTWVDAGSSYVPSELQTALLRAQLERIDEITSVQKGVHDRYVSELKPLEREGLLELPTIPAHADPNYHLFPVLARTESEREALVTHLREEGVEAASHYEPLHTSPYGREYGYQKGDLPETESVSKRLLRLPIHTAVSDTDVDAIGESIYEFYESATPELEGPTDGID</sequence>
<protein>
    <submittedName>
        <fullName evidence="2">dTDP-4-amino-4,6-dideoxygalactose transaminase</fullName>
    </submittedName>
</protein>
<comment type="similarity">
    <text evidence="1">Belongs to the DegT/DnrJ/EryC1 family.</text>
</comment>
<dbReference type="RefSeq" id="WP_089667447.1">
    <property type="nucleotide sequence ID" value="NZ_FOJA01000001.1"/>
</dbReference>
<keyword evidence="1" id="KW-0663">Pyridoxal phosphate</keyword>
<dbReference type="NCBIfam" id="NF008687">
    <property type="entry name" value="PRK11706.1"/>
    <property type="match status" value="1"/>
</dbReference>
<dbReference type="OrthoDB" id="10355at2157"/>
<reference evidence="2 3" key="1">
    <citation type="submission" date="2016-10" db="EMBL/GenBank/DDBJ databases">
        <authorList>
            <person name="de Groot N.N."/>
        </authorList>
    </citation>
    <scope>NUCLEOTIDE SEQUENCE [LARGE SCALE GENOMIC DNA]</scope>
    <source>
        <strain evidence="2 3">CGMCC 1.5337</strain>
    </source>
</reference>
<dbReference type="SUPFAM" id="SSF53383">
    <property type="entry name" value="PLP-dependent transferases"/>
    <property type="match status" value="1"/>
</dbReference>
<dbReference type="GO" id="GO:0030170">
    <property type="term" value="F:pyridoxal phosphate binding"/>
    <property type="evidence" value="ECO:0007669"/>
    <property type="project" value="TreeGrafter"/>
</dbReference>
<dbReference type="GO" id="GO:0000271">
    <property type="term" value="P:polysaccharide biosynthetic process"/>
    <property type="evidence" value="ECO:0007669"/>
    <property type="project" value="TreeGrafter"/>
</dbReference>
<organism evidence="2 3">
    <name type="scientific">Halobacterium jilantaiense</name>
    <dbReference type="NCBI Taxonomy" id="355548"/>
    <lineage>
        <taxon>Archaea</taxon>
        <taxon>Methanobacteriati</taxon>
        <taxon>Methanobacteriota</taxon>
        <taxon>Stenosarchaea group</taxon>
        <taxon>Halobacteria</taxon>
        <taxon>Halobacteriales</taxon>
        <taxon>Halobacteriaceae</taxon>
        <taxon>Halobacterium</taxon>
    </lineage>
</organism>
<dbReference type="Pfam" id="PF01041">
    <property type="entry name" value="DegT_DnrJ_EryC1"/>
    <property type="match status" value="1"/>
</dbReference>
<dbReference type="Proteomes" id="UP000198518">
    <property type="component" value="Unassembled WGS sequence"/>
</dbReference>
<dbReference type="InterPro" id="IPR000653">
    <property type="entry name" value="DegT/StrS_aminotransferase"/>
</dbReference>
<evidence type="ECO:0000256" key="1">
    <source>
        <dbReference type="RuleBase" id="RU004508"/>
    </source>
</evidence>
<dbReference type="InterPro" id="IPR015424">
    <property type="entry name" value="PyrdxlP-dep_Trfase"/>
</dbReference>
<name>A0A1I0MTC6_9EURY</name>
<dbReference type="PIRSF" id="PIRSF000390">
    <property type="entry name" value="PLP_StrS"/>
    <property type="match status" value="1"/>
</dbReference>
<dbReference type="STRING" id="355548.SAMN04487945_0341"/>
<dbReference type="Gene3D" id="3.40.640.10">
    <property type="entry name" value="Type I PLP-dependent aspartate aminotransferase-like (Major domain)"/>
    <property type="match status" value="1"/>
</dbReference>
<dbReference type="PANTHER" id="PTHR30244">
    <property type="entry name" value="TRANSAMINASE"/>
    <property type="match status" value="1"/>
</dbReference>
<accession>A0A1I0MTC6</accession>